<organism evidence="1 2">
    <name type="scientific">Haematococcus lacustris</name>
    <name type="common">Green alga</name>
    <name type="synonym">Haematococcus pluvialis</name>
    <dbReference type="NCBI Taxonomy" id="44745"/>
    <lineage>
        <taxon>Eukaryota</taxon>
        <taxon>Viridiplantae</taxon>
        <taxon>Chlorophyta</taxon>
        <taxon>core chlorophytes</taxon>
        <taxon>Chlorophyceae</taxon>
        <taxon>CS clade</taxon>
        <taxon>Chlamydomonadales</taxon>
        <taxon>Haematococcaceae</taxon>
        <taxon>Haematococcus</taxon>
    </lineage>
</organism>
<dbReference type="Proteomes" id="UP000485058">
    <property type="component" value="Unassembled WGS sequence"/>
</dbReference>
<sequence length="12" mass="1144">MDLAVVRGAAAA</sequence>
<protein>
    <submittedName>
        <fullName evidence="1">Uncharacterized protein</fullName>
    </submittedName>
</protein>
<gene>
    <name evidence="1" type="ORF">HaLaN_16228</name>
</gene>
<comment type="caution">
    <text evidence="1">The sequence shown here is derived from an EMBL/GenBank/DDBJ whole genome shotgun (WGS) entry which is preliminary data.</text>
</comment>
<evidence type="ECO:0000313" key="2">
    <source>
        <dbReference type="Proteomes" id="UP000485058"/>
    </source>
</evidence>
<name>A0A699ZD45_HAELA</name>
<proteinExistence type="predicted"/>
<accession>A0A699ZD45</accession>
<keyword evidence="2" id="KW-1185">Reference proteome</keyword>
<evidence type="ECO:0000313" key="1">
    <source>
        <dbReference type="EMBL" id="GFH19300.1"/>
    </source>
</evidence>
<reference evidence="1 2" key="1">
    <citation type="submission" date="2020-02" db="EMBL/GenBank/DDBJ databases">
        <title>Draft genome sequence of Haematococcus lacustris strain NIES-144.</title>
        <authorList>
            <person name="Morimoto D."/>
            <person name="Nakagawa S."/>
            <person name="Yoshida T."/>
            <person name="Sawayama S."/>
        </authorList>
    </citation>
    <scope>NUCLEOTIDE SEQUENCE [LARGE SCALE GENOMIC DNA]</scope>
    <source>
        <strain evidence="1 2">NIES-144</strain>
    </source>
</reference>
<dbReference type="EMBL" id="BLLF01001440">
    <property type="protein sequence ID" value="GFH19300.1"/>
    <property type="molecule type" value="Genomic_DNA"/>
</dbReference>